<proteinExistence type="predicted"/>
<gene>
    <name evidence="1" type="ORF">FWILDA_LOCUS6931</name>
</gene>
<dbReference type="Proteomes" id="UP001153678">
    <property type="component" value="Unassembled WGS sequence"/>
</dbReference>
<protein>
    <submittedName>
        <fullName evidence="1">495_t:CDS:1</fullName>
    </submittedName>
</protein>
<sequence length="116" mass="12706">SHSLKGQIQGLANNICKTYLSSPGILDKDRADSYPKSDLTNPGAYPRFEFMLGVDRNTSKQYEPNTNIYNHVSKDHAESFPISALDSSFMLGEDATLRGSSHSLKGQIQGLANIIC</sequence>
<evidence type="ECO:0000313" key="2">
    <source>
        <dbReference type="Proteomes" id="UP001153678"/>
    </source>
</evidence>
<evidence type="ECO:0000313" key="1">
    <source>
        <dbReference type="EMBL" id="CAI2175115.1"/>
    </source>
</evidence>
<keyword evidence="2" id="KW-1185">Reference proteome</keyword>
<dbReference type="AlphaFoldDB" id="A0A9W4SN24"/>
<organism evidence="1 2">
    <name type="scientific">Funneliformis geosporum</name>
    <dbReference type="NCBI Taxonomy" id="1117311"/>
    <lineage>
        <taxon>Eukaryota</taxon>
        <taxon>Fungi</taxon>
        <taxon>Fungi incertae sedis</taxon>
        <taxon>Mucoromycota</taxon>
        <taxon>Glomeromycotina</taxon>
        <taxon>Glomeromycetes</taxon>
        <taxon>Glomerales</taxon>
        <taxon>Glomeraceae</taxon>
        <taxon>Funneliformis</taxon>
    </lineage>
</organism>
<comment type="caution">
    <text evidence="1">The sequence shown here is derived from an EMBL/GenBank/DDBJ whole genome shotgun (WGS) entry which is preliminary data.</text>
</comment>
<feature type="non-terminal residue" evidence="1">
    <location>
        <position position="1"/>
    </location>
</feature>
<dbReference type="EMBL" id="CAMKVN010001312">
    <property type="protein sequence ID" value="CAI2175115.1"/>
    <property type="molecule type" value="Genomic_DNA"/>
</dbReference>
<reference evidence="1" key="1">
    <citation type="submission" date="2022-08" db="EMBL/GenBank/DDBJ databases">
        <authorList>
            <person name="Kallberg Y."/>
            <person name="Tangrot J."/>
            <person name="Rosling A."/>
        </authorList>
    </citation>
    <scope>NUCLEOTIDE SEQUENCE</scope>
    <source>
        <strain evidence="1">Wild A</strain>
    </source>
</reference>
<name>A0A9W4SN24_9GLOM</name>
<accession>A0A9W4SN24</accession>